<gene>
    <name evidence="9" type="ORF">Acy02nite_48700</name>
</gene>
<dbReference type="Pfam" id="PF02803">
    <property type="entry name" value="Thiolase_C"/>
    <property type="match status" value="1"/>
</dbReference>
<dbReference type="EMBL" id="BOMH01000037">
    <property type="protein sequence ID" value="GID66989.1"/>
    <property type="molecule type" value="Genomic_DNA"/>
</dbReference>
<evidence type="ECO:0000256" key="3">
    <source>
        <dbReference type="ARBA" id="ARBA00023315"/>
    </source>
</evidence>
<feature type="domain" description="Thiolase C-terminal" evidence="8">
    <location>
        <begin position="293"/>
        <end position="414"/>
    </location>
</feature>
<dbReference type="InterPro" id="IPR016039">
    <property type="entry name" value="Thiolase-like"/>
</dbReference>
<evidence type="ECO:0000256" key="2">
    <source>
        <dbReference type="ARBA" id="ARBA00022679"/>
    </source>
</evidence>
<keyword evidence="10" id="KW-1185">Reference proteome</keyword>
<proteinExistence type="inferred from homology"/>
<feature type="active site" description="Acyl-thioester intermediate" evidence="4">
    <location>
        <position position="92"/>
    </location>
</feature>
<reference evidence="9" key="1">
    <citation type="submission" date="2021-01" db="EMBL/GenBank/DDBJ databases">
        <title>Whole genome shotgun sequence of Actinoplanes cyaneus NBRC 14990.</title>
        <authorList>
            <person name="Komaki H."/>
            <person name="Tamura T."/>
        </authorList>
    </citation>
    <scope>NUCLEOTIDE SEQUENCE</scope>
    <source>
        <strain evidence="9">NBRC 14990</strain>
    </source>
</reference>
<dbReference type="PROSITE" id="PS00737">
    <property type="entry name" value="THIOLASE_2"/>
    <property type="match status" value="1"/>
</dbReference>
<organism evidence="9 10">
    <name type="scientific">Actinoplanes cyaneus</name>
    <dbReference type="NCBI Taxonomy" id="52696"/>
    <lineage>
        <taxon>Bacteria</taxon>
        <taxon>Bacillati</taxon>
        <taxon>Actinomycetota</taxon>
        <taxon>Actinomycetes</taxon>
        <taxon>Micromonosporales</taxon>
        <taxon>Micromonosporaceae</taxon>
        <taxon>Actinoplanes</taxon>
    </lineage>
</organism>
<dbReference type="GO" id="GO:0016747">
    <property type="term" value="F:acyltransferase activity, transferring groups other than amino-acyl groups"/>
    <property type="evidence" value="ECO:0007669"/>
    <property type="project" value="InterPro"/>
</dbReference>
<evidence type="ECO:0000259" key="8">
    <source>
        <dbReference type="Pfam" id="PF02803"/>
    </source>
</evidence>
<dbReference type="CDD" id="cd00751">
    <property type="entry name" value="thiolase"/>
    <property type="match status" value="1"/>
</dbReference>
<dbReference type="InterPro" id="IPR002155">
    <property type="entry name" value="Thiolase"/>
</dbReference>
<feature type="domain" description="Thiolase N-terminal" evidence="7">
    <location>
        <begin position="5"/>
        <end position="284"/>
    </location>
</feature>
<dbReference type="InterPro" id="IPR020616">
    <property type="entry name" value="Thiolase_N"/>
</dbReference>
<comment type="caution">
    <text evidence="9">The sequence shown here is derived from an EMBL/GenBank/DDBJ whole genome shotgun (WGS) entry which is preliminary data.</text>
</comment>
<accession>A0A919IJK3</accession>
<dbReference type="PANTHER" id="PTHR43365">
    <property type="entry name" value="BLR7806 PROTEIN"/>
    <property type="match status" value="1"/>
</dbReference>
<name>A0A919IJK3_9ACTN</name>
<feature type="region of interest" description="Disordered" evidence="6">
    <location>
        <begin position="199"/>
        <end position="219"/>
    </location>
</feature>
<dbReference type="RefSeq" id="WP_203744228.1">
    <property type="nucleotide sequence ID" value="NZ_BAAAUC010000056.1"/>
</dbReference>
<sequence length="415" mass="43049">MRDAVIVDAVRTPLAKGKPSGAYAGVHPVELHAHVLRALTERVPGFDPAQLDDIIGGAVGQVGEQSGNTTRLAALAAGFPESVPGVTVDRQCGSSQQALSFAAQGVLAGAYDLVIASGVESMSRVPIGSQTLGRDVAGPSIARRYDGGLIPQGVAAELIARKWALSRTQLDEFALLSHQNATAAWREGRFTSQITTIPGYEHTGATGPAGRVPSGTPPHRDPQALLDTDETVRATTGLDALAALRPAFADPRWERRFGAIDWKVTAGNSSPVNDGAAALLVTTSENAARNGWRPRARIHTAVAVGDDPIHMLTGIIPATAKVLRRAGLTLSDIGAFEVNEAFSSVVLAWLAETGADPAKVNVDGGAIAIGHPLGASGARLATTLLNVLERTGGRYGLQTMCEAGGTANATIIERL</sequence>
<evidence type="ECO:0000313" key="10">
    <source>
        <dbReference type="Proteomes" id="UP000619479"/>
    </source>
</evidence>
<dbReference type="PANTHER" id="PTHR43365:SF1">
    <property type="entry name" value="ACETYL-COA C-ACYLTRANSFERASE"/>
    <property type="match status" value="1"/>
</dbReference>
<evidence type="ECO:0000256" key="1">
    <source>
        <dbReference type="ARBA" id="ARBA00010982"/>
    </source>
</evidence>
<dbReference type="Pfam" id="PF00108">
    <property type="entry name" value="Thiolase_N"/>
    <property type="match status" value="1"/>
</dbReference>
<dbReference type="SUPFAM" id="SSF53901">
    <property type="entry name" value="Thiolase-like"/>
    <property type="match status" value="2"/>
</dbReference>
<evidence type="ECO:0000259" key="7">
    <source>
        <dbReference type="Pfam" id="PF00108"/>
    </source>
</evidence>
<feature type="active site" description="Proton acceptor" evidence="4">
    <location>
        <position position="371"/>
    </location>
</feature>
<dbReference type="PIRSF" id="PIRSF000429">
    <property type="entry name" value="Ac-CoA_Ac_transf"/>
    <property type="match status" value="1"/>
</dbReference>
<comment type="similarity">
    <text evidence="1 5">Belongs to the thiolase-like superfamily. Thiolase family.</text>
</comment>
<protein>
    <submittedName>
        <fullName evidence="9">Acyl-CoA thiolase</fullName>
    </submittedName>
</protein>
<evidence type="ECO:0000256" key="4">
    <source>
        <dbReference type="PIRSR" id="PIRSR000429-1"/>
    </source>
</evidence>
<dbReference type="Gene3D" id="3.40.47.10">
    <property type="match status" value="2"/>
</dbReference>
<dbReference type="NCBIfam" id="TIGR01930">
    <property type="entry name" value="AcCoA-C-Actrans"/>
    <property type="match status" value="1"/>
</dbReference>
<keyword evidence="3 5" id="KW-0012">Acyltransferase</keyword>
<dbReference type="InterPro" id="IPR020617">
    <property type="entry name" value="Thiolase_C"/>
</dbReference>
<dbReference type="AlphaFoldDB" id="A0A919IJK3"/>
<dbReference type="Proteomes" id="UP000619479">
    <property type="component" value="Unassembled WGS sequence"/>
</dbReference>
<dbReference type="InterPro" id="IPR020613">
    <property type="entry name" value="Thiolase_CS"/>
</dbReference>
<evidence type="ECO:0000256" key="5">
    <source>
        <dbReference type="RuleBase" id="RU003557"/>
    </source>
</evidence>
<evidence type="ECO:0000256" key="6">
    <source>
        <dbReference type="SAM" id="MobiDB-lite"/>
    </source>
</evidence>
<evidence type="ECO:0000313" key="9">
    <source>
        <dbReference type="EMBL" id="GID66989.1"/>
    </source>
</evidence>
<keyword evidence="2 5" id="KW-0808">Transferase</keyword>
<feature type="active site" description="Proton acceptor" evidence="4">
    <location>
        <position position="401"/>
    </location>
</feature>